<dbReference type="EMBL" id="CP034550">
    <property type="protein sequence ID" value="QFZ20345.1"/>
    <property type="molecule type" value="Genomic_DNA"/>
</dbReference>
<reference evidence="3" key="1">
    <citation type="journal article" date="2021" name="Curr. Microbiol.">
        <title>Complete genome of nocamycin-producing strain Saccharothrix syringae NRRL B-16468 reveals the biosynthetic potential for secondary metabolites.</title>
        <authorList>
            <person name="Mo X."/>
            <person name="Yang S."/>
        </authorList>
    </citation>
    <scope>NUCLEOTIDE SEQUENCE [LARGE SCALE GENOMIC DNA]</scope>
    <source>
        <strain evidence="3">ATCC 51364 / DSM 43886 / JCM 6844 / KCTC 9398 / NBRC 14523 / NRRL B-16468 / INA 2240</strain>
    </source>
</reference>
<feature type="region of interest" description="Disordered" evidence="1">
    <location>
        <begin position="16"/>
        <end position="55"/>
    </location>
</feature>
<sequence length="305" mass="31781">MLDVVVVPLGRFDGVSVPRSPVPPSRPVPVSGLPGRSPPEVFPSGELPSGLLPGEPSRPLLPRCRNPPCLMLLGESTSRPVALPASLPTTFMIFSKTSTKRLSSGETFLIVSNRSWTIFAIFAAHFEIAVTACATITGVPNPRLNTASNTQAISLPTRSAIRSRTTSRTNPTTMPIIPTTVPTVPAADAAPDNASECCLELARYASAAGPVQPCVPDFTASAYSWATFPSSSETLPHVVEYDSITGGSPASLSSMSLSGCTCSIRNAAAEDSSVPNGSMAIAAASAARPTMPRPAWIQLPSLMPL</sequence>
<organism evidence="2 3">
    <name type="scientific">Saccharothrix syringae</name>
    <name type="common">Nocardiopsis syringae</name>
    <dbReference type="NCBI Taxonomy" id="103733"/>
    <lineage>
        <taxon>Bacteria</taxon>
        <taxon>Bacillati</taxon>
        <taxon>Actinomycetota</taxon>
        <taxon>Actinomycetes</taxon>
        <taxon>Pseudonocardiales</taxon>
        <taxon>Pseudonocardiaceae</taxon>
        <taxon>Saccharothrix</taxon>
    </lineage>
</organism>
<dbReference type="KEGG" id="ssyi:EKG83_25615"/>
<feature type="region of interest" description="Disordered" evidence="1">
    <location>
        <begin position="162"/>
        <end position="183"/>
    </location>
</feature>
<dbReference type="AlphaFoldDB" id="A0A5Q0H353"/>
<evidence type="ECO:0000313" key="3">
    <source>
        <dbReference type="Proteomes" id="UP000325787"/>
    </source>
</evidence>
<evidence type="ECO:0000313" key="2">
    <source>
        <dbReference type="EMBL" id="QFZ20345.1"/>
    </source>
</evidence>
<protein>
    <submittedName>
        <fullName evidence="2">Uncharacterized protein</fullName>
    </submittedName>
</protein>
<evidence type="ECO:0000256" key="1">
    <source>
        <dbReference type="SAM" id="MobiDB-lite"/>
    </source>
</evidence>
<keyword evidence="3" id="KW-1185">Reference proteome</keyword>
<proteinExistence type="predicted"/>
<name>A0A5Q0H353_SACSY</name>
<accession>A0A5Q0H353</accession>
<dbReference type="RefSeq" id="WP_153278377.1">
    <property type="nucleotide sequence ID" value="NZ_CP034550.1"/>
</dbReference>
<dbReference type="Proteomes" id="UP000325787">
    <property type="component" value="Chromosome"/>
</dbReference>
<gene>
    <name evidence="2" type="ORF">EKG83_25615</name>
</gene>